<accession>A0ABW5G2G9</accession>
<protein>
    <submittedName>
        <fullName evidence="2">Uncharacterized protein</fullName>
    </submittedName>
</protein>
<gene>
    <name evidence="2" type="ORF">ACFSXZ_32700</name>
</gene>
<name>A0ABW5G2G9_9PSEU</name>
<evidence type="ECO:0000313" key="2">
    <source>
        <dbReference type="EMBL" id="MFD2421099.1"/>
    </source>
</evidence>
<keyword evidence="1" id="KW-0732">Signal</keyword>
<organism evidence="2 3">
    <name type="scientific">Amycolatopsis pigmentata</name>
    <dbReference type="NCBI Taxonomy" id="450801"/>
    <lineage>
        <taxon>Bacteria</taxon>
        <taxon>Bacillati</taxon>
        <taxon>Actinomycetota</taxon>
        <taxon>Actinomycetes</taxon>
        <taxon>Pseudonocardiales</taxon>
        <taxon>Pseudonocardiaceae</taxon>
        <taxon>Amycolatopsis</taxon>
    </lineage>
</organism>
<sequence length="88" mass="9025">MANVNSTTFGALHMSLVRKLAAAGGIAAASLAIVATTAGTASADSLQPRHYSSLLLCQTAGNTLAQQGKLTGFNCVQAGPDNFLLYIW</sequence>
<dbReference type="EMBL" id="JBHUKR010000021">
    <property type="protein sequence ID" value="MFD2421099.1"/>
    <property type="molecule type" value="Genomic_DNA"/>
</dbReference>
<comment type="caution">
    <text evidence="2">The sequence shown here is derived from an EMBL/GenBank/DDBJ whole genome shotgun (WGS) entry which is preliminary data.</text>
</comment>
<proteinExistence type="predicted"/>
<feature type="signal peptide" evidence="1">
    <location>
        <begin position="1"/>
        <end position="43"/>
    </location>
</feature>
<evidence type="ECO:0000313" key="3">
    <source>
        <dbReference type="Proteomes" id="UP001597417"/>
    </source>
</evidence>
<evidence type="ECO:0000256" key="1">
    <source>
        <dbReference type="SAM" id="SignalP"/>
    </source>
</evidence>
<feature type="chain" id="PRO_5045576400" evidence="1">
    <location>
        <begin position="44"/>
        <end position="88"/>
    </location>
</feature>
<dbReference type="Proteomes" id="UP001597417">
    <property type="component" value="Unassembled WGS sequence"/>
</dbReference>
<keyword evidence="3" id="KW-1185">Reference proteome</keyword>
<dbReference type="RefSeq" id="WP_378269504.1">
    <property type="nucleotide sequence ID" value="NZ_JBHUKR010000021.1"/>
</dbReference>
<reference evidence="3" key="1">
    <citation type="journal article" date="2019" name="Int. J. Syst. Evol. Microbiol.">
        <title>The Global Catalogue of Microorganisms (GCM) 10K type strain sequencing project: providing services to taxonomists for standard genome sequencing and annotation.</title>
        <authorList>
            <consortium name="The Broad Institute Genomics Platform"/>
            <consortium name="The Broad Institute Genome Sequencing Center for Infectious Disease"/>
            <person name="Wu L."/>
            <person name="Ma J."/>
        </authorList>
    </citation>
    <scope>NUCLEOTIDE SEQUENCE [LARGE SCALE GENOMIC DNA]</scope>
    <source>
        <strain evidence="3">CGMCC 4.7645</strain>
    </source>
</reference>